<accession>A0A7G9RS56</accession>
<comment type="pathway">
    <text evidence="1">Amine and polyamine biosynthesis; ectoine biosynthesis; L-ectoine from L-aspartate 4-semialdehyde: step 1/3.</text>
</comment>
<feature type="binding site" evidence="8">
    <location>
        <position position="279"/>
    </location>
    <ligand>
        <name>N(2)-acetyl-L-ornithine</name>
        <dbReference type="ChEBI" id="CHEBI:57805"/>
    </ligand>
</feature>
<feature type="binding site" evidence="8">
    <location>
        <position position="138"/>
    </location>
    <ligand>
        <name>N(2)-acetyl-L-ornithine</name>
        <dbReference type="ChEBI" id="CHEBI:57805"/>
    </ligand>
</feature>
<dbReference type="NCBIfam" id="NF002325">
    <property type="entry name" value="PRK01278.1"/>
    <property type="match status" value="1"/>
</dbReference>
<gene>
    <name evidence="8" type="primary">argD</name>
    <name evidence="9" type="ORF">H9K76_06210</name>
</gene>
<comment type="pathway">
    <text evidence="8">Amino-acid biosynthesis; L-arginine biosynthesis; N(2)-acetyl-L-ornithine from L-glutamate: step 4/4.</text>
</comment>
<dbReference type="GO" id="GO:0045303">
    <property type="term" value="F:diaminobutyrate-2-oxoglutarate transaminase activity"/>
    <property type="evidence" value="ECO:0007669"/>
    <property type="project" value="UniProtKB-EC"/>
</dbReference>
<keyword evidence="6 8" id="KW-0663">Pyridoxal phosphate</keyword>
<dbReference type="SUPFAM" id="SSF53383">
    <property type="entry name" value="PLP-dependent transferases"/>
    <property type="match status" value="1"/>
</dbReference>
<evidence type="ECO:0000256" key="7">
    <source>
        <dbReference type="ARBA" id="ARBA00049111"/>
    </source>
</evidence>
<feature type="binding site" evidence="8">
    <location>
        <position position="135"/>
    </location>
    <ligand>
        <name>pyridoxal 5'-phosphate</name>
        <dbReference type="ChEBI" id="CHEBI:597326"/>
    </ligand>
</feature>
<comment type="caution">
    <text evidence="8">Lacks conserved residue(s) required for the propagation of feature annotation.</text>
</comment>
<comment type="miscellaneous">
    <text evidence="8">May also have succinyldiaminopimelate aminotransferase activity, thus carrying out the corresponding step in lysine biosynthesis.</text>
</comment>
<feature type="modified residue" description="N6-(pyridoxal phosphate)lysine" evidence="8">
    <location>
        <position position="251"/>
    </location>
</feature>
<evidence type="ECO:0000256" key="1">
    <source>
        <dbReference type="ARBA" id="ARBA00004946"/>
    </source>
</evidence>
<dbReference type="GO" id="GO:0006526">
    <property type="term" value="P:L-arginine biosynthetic process"/>
    <property type="evidence" value="ECO:0007669"/>
    <property type="project" value="UniProtKB-UniRule"/>
</dbReference>
<keyword evidence="10" id="KW-1185">Reference proteome</keyword>
<dbReference type="PROSITE" id="PS00600">
    <property type="entry name" value="AA_TRANSFER_CLASS_3"/>
    <property type="match status" value="1"/>
</dbReference>
<dbReference type="Gene3D" id="3.40.640.10">
    <property type="entry name" value="Type I PLP-dependent aspartate aminotransferase-like (Major domain)"/>
    <property type="match status" value="1"/>
</dbReference>
<dbReference type="InterPro" id="IPR015422">
    <property type="entry name" value="PyrdxlP-dep_Trfase_small"/>
</dbReference>
<dbReference type="Gene3D" id="3.90.1150.10">
    <property type="entry name" value="Aspartate Aminotransferase, domain 1"/>
    <property type="match status" value="1"/>
</dbReference>
<keyword evidence="3 8" id="KW-0032">Aminotransferase</keyword>
<dbReference type="InterPro" id="IPR005814">
    <property type="entry name" value="Aminotrans_3"/>
</dbReference>
<evidence type="ECO:0000256" key="6">
    <source>
        <dbReference type="ARBA" id="ARBA00022898"/>
    </source>
</evidence>
<name>A0A7G9RS56_9BURK</name>
<dbReference type="InterPro" id="IPR049704">
    <property type="entry name" value="Aminotrans_3_PPA_site"/>
</dbReference>
<dbReference type="GO" id="GO:0005737">
    <property type="term" value="C:cytoplasm"/>
    <property type="evidence" value="ECO:0007669"/>
    <property type="project" value="UniProtKB-SubCell"/>
</dbReference>
<dbReference type="CDD" id="cd00610">
    <property type="entry name" value="OAT_like"/>
    <property type="match status" value="1"/>
</dbReference>
<dbReference type="HAMAP" id="MF_01107">
    <property type="entry name" value="ArgD_aminotrans_3"/>
    <property type="match status" value="1"/>
</dbReference>
<comment type="cofactor">
    <cofactor evidence="8">
        <name>pyridoxal 5'-phosphate</name>
        <dbReference type="ChEBI" id="CHEBI:597326"/>
    </cofactor>
    <text evidence="8">Binds 1 pyridoxal phosphate per subunit.</text>
</comment>
<sequence length="403" mass="43108">MTAFVEAASPHVMNTYGRVPIALERGQGVRLWDVNGKEYLDGLAGIAVNTLGHNHPKFVPALQDQVAKLIHTSNYYHVPGQEVLAKLLIERAKMDNVFFCSTGLEANEAAIKIARKYGVDKGIANPVIVVYEHAFHGRSIATMTATGNPKVRNGFGQLLDGFLRVPVNDIEALKKATEGNPNVVAVMMEPIQGEGGLHPMRVEYMQQVRALCDANEWLMIFDEVQAGMGRTGKWFAHQWAGIVPDVMTLAKGLGSGVPIGAVVARGKASTVLQPGNHGTTFGGNPLAMRAGVETIRIMEEDKLLENAADVGAHLKAALQQALGNVPGVVDIRGQGLIIGIELDRPCGVLLNLGAEAGLLFSVTADTVIRLVPALILSRAEADEIVARLTPLVTKFLTEGAAQQ</sequence>
<evidence type="ECO:0000313" key="10">
    <source>
        <dbReference type="Proteomes" id="UP000515811"/>
    </source>
</evidence>
<comment type="subunit">
    <text evidence="8">Homodimer.</text>
</comment>
<dbReference type="Proteomes" id="UP000515811">
    <property type="component" value="Chromosome"/>
</dbReference>
<dbReference type="NCBIfam" id="TIGR00707">
    <property type="entry name" value="argD"/>
    <property type="match status" value="1"/>
</dbReference>
<evidence type="ECO:0000256" key="4">
    <source>
        <dbReference type="ARBA" id="ARBA00022605"/>
    </source>
</evidence>
<dbReference type="RefSeq" id="WP_187598810.1">
    <property type="nucleotide sequence ID" value="NZ_CP060714.1"/>
</dbReference>
<dbReference type="KEGG" id="drg:H9K76_06210"/>
<dbReference type="EC" id="2.6.1.11" evidence="8"/>
<proteinExistence type="inferred from homology"/>
<dbReference type="InterPro" id="IPR015421">
    <property type="entry name" value="PyrdxlP-dep_Trfase_major"/>
</dbReference>
<dbReference type="InterPro" id="IPR015424">
    <property type="entry name" value="PyrdxlP-dep_Trfase"/>
</dbReference>
<comment type="catalytic activity">
    <reaction evidence="8">
        <text>N(2)-acetyl-L-ornithine + 2-oxoglutarate = N-acetyl-L-glutamate 5-semialdehyde + L-glutamate</text>
        <dbReference type="Rhea" id="RHEA:18049"/>
        <dbReference type="ChEBI" id="CHEBI:16810"/>
        <dbReference type="ChEBI" id="CHEBI:29123"/>
        <dbReference type="ChEBI" id="CHEBI:29985"/>
        <dbReference type="ChEBI" id="CHEBI:57805"/>
        <dbReference type="EC" id="2.6.1.11"/>
    </reaction>
</comment>
<evidence type="ECO:0000256" key="3">
    <source>
        <dbReference type="ARBA" id="ARBA00022576"/>
    </source>
</evidence>
<dbReference type="GO" id="GO:0003992">
    <property type="term" value="F:N2-acetyl-L-ornithine:2-oxoglutarate 5-aminotransferase activity"/>
    <property type="evidence" value="ECO:0007669"/>
    <property type="project" value="UniProtKB-UniRule"/>
</dbReference>
<dbReference type="GO" id="GO:0042802">
    <property type="term" value="F:identical protein binding"/>
    <property type="evidence" value="ECO:0007669"/>
    <property type="project" value="TreeGrafter"/>
</dbReference>
<dbReference type="PIRSF" id="PIRSF000521">
    <property type="entry name" value="Transaminase_4ab_Lys_Orn"/>
    <property type="match status" value="1"/>
</dbReference>
<comment type="similarity">
    <text evidence="8">Belongs to the class-III pyridoxal-phosphate-dependent aminotransferase family. ArgD subfamily.</text>
</comment>
<keyword evidence="4 8" id="KW-0028">Amino-acid biosynthesis</keyword>
<organism evidence="9 10">
    <name type="scientific">Diaphorobacter ruginosibacter</name>
    <dbReference type="NCBI Taxonomy" id="1715720"/>
    <lineage>
        <taxon>Bacteria</taxon>
        <taxon>Pseudomonadati</taxon>
        <taxon>Pseudomonadota</taxon>
        <taxon>Betaproteobacteria</taxon>
        <taxon>Burkholderiales</taxon>
        <taxon>Comamonadaceae</taxon>
        <taxon>Diaphorobacter</taxon>
    </lineage>
</organism>
<feature type="binding site" evidence="8">
    <location>
        <begin position="222"/>
        <end position="225"/>
    </location>
    <ligand>
        <name>pyridoxal 5'-phosphate</name>
        <dbReference type="ChEBI" id="CHEBI:597326"/>
    </ligand>
</feature>
<dbReference type="InterPro" id="IPR050103">
    <property type="entry name" value="Class-III_PLP-dep_AT"/>
</dbReference>
<protein>
    <recommendedName>
        <fullName evidence="8">Acetylornithine aminotransferase</fullName>
        <shortName evidence="8">ACOAT</shortName>
        <ecNumber evidence="8">2.6.1.11</ecNumber>
    </recommendedName>
</protein>
<reference evidence="9 10" key="1">
    <citation type="submission" date="2020-08" db="EMBL/GenBank/DDBJ databases">
        <title>Genome sequence of Diaphorobacter ruginosibacter DSM 27467T.</title>
        <authorList>
            <person name="Hyun D.-W."/>
            <person name="Bae J.-W."/>
        </authorList>
    </citation>
    <scope>NUCLEOTIDE SEQUENCE [LARGE SCALE GENOMIC DNA]</scope>
    <source>
        <strain evidence="9 10">DSM 27467</strain>
    </source>
</reference>
<keyword evidence="5 8" id="KW-0808">Transferase</keyword>
<keyword evidence="8" id="KW-0963">Cytoplasm</keyword>
<dbReference type="UniPathway" id="UPA00068">
    <property type="reaction ID" value="UER00109"/>
</dbReference>
<evidence type="ECO:0000256" key="5">
    <source>
        <dbReference type="ARBA" id="ARBA00022679"/>
    </source>
</evidence>
<dbReference type="AlphaFoldDB" id="A0A7G9RS56"/>
<evidence type="ECO:0000256" key="2">
    <source>
        <dbReference type="ARBA" id="ARBA00022571"/>
    </source>
</evidence>
<dbReference type="GO" id="GO:0030170">
    <property type="term" value="F:pyridoxal phosphate binding"/>
    <property type="evidence" value="ECO:0007669"/>
    <property type="project" value="InterPro"/>
</dbReference>
<dbReference type="PANTHER" id="PTHR11986:SF79">
    <property type="entry name" value="ACETYLORNITHINE AMINOTRANSFERASE, MITOCHONDRIAL"/>
    <property type="match status" value="1"/>
</dbReference>
<comment type="subcellular location">
    <subcellularLocation>
        <location evidence="8">Cytoplasm</location>
    </subcellularLocation>
</comment>
<evidence type="ECO:0000313" key="9">
    <source>
        <dbReference type="EMBL" id="QNN58431.1"/>
    </source>
</evidence>
<dbReference type="Pfam" id="PF00202">
    <property type="entry name" value="Aminotran_3"/>
    <property type="match status" value="1"/>
</dbReference>
<keyword evidence="2 8" id="KW-0055">Arginine biosynthesis</keyword>
<dbReference type="InterPro" id="IPR004636">
    <property type="entry name" value="AcOrn/SuccOrn_fam"/>
</dbReference>
<dbReference type="EMBL" id="CP060714">
    <property type="protein sequence ID" value="QNN58431.1"/>
    <property type="molecule type" value="Genomic_DNA"/>
</dbReference>
<evidence type="ECO:0000256" key="8">
    <source>
        <dbReference type="HAMAP-Rule" id="MF_01107"/>
    </source>
</evidence>
<comment type="catalytic activity">
    <reaction evidence="7">
        <text>L-2,4-diaminobutanoate + 2-oxoglutarate = L-aspartate 4-semialdehyde + L-glutamate</text>
        <dbReference type="Rhea" id="RHEA:11160"/>
        <dbReference type="ChEBI" id="CHEBI:16810"/>
        <dbReference type="ChEBI" id="CHEBI:29985"/>
        <dbReference type="ChEBI" id="CHEBI:58761"/>
        <dbReference type="ChEBI" id="CHEBI:537519"/>
        <dbReference type="EC" id="2.6.1.76"/>
    </reaction>
</comment>
<dbReference type="FunFam" id="3.40.640.10:FF:000004">
    <property type="entry name" value="Acetylornithine aminotransferase"/>
    <property type="match status" value="1"/>
</dbReference>
<feature type="binding site" evidence="8">
    <location>
        <position position="280"/>
    </location>
    <ligand>
        <name>pyridoxal 5'-phosphate</name>
        <dbReference type="ChEBI" id="CHEBI:597326"/>
    </ligand>
</feature>
<dbReference type="PANTHER" id="PTHR11986">
    <property type="entry name" value="AMINOTRANSFERASE CLASS III"/>
    <property type="match status" value="1"/>
</dbReference>